<feature type="transmembrane region" description="Helical" evidence="1">
    <location>
        <begin position="361"/>
        <end position="379"/>
    </location>
</feature>
<reference evidence="2" key="1">
    <citation type="journal article" date="2015" name="Nature">
        <title>Complex archaea that bridge the gap between prokaryotes and eukaryotes.</title>
        <authorList>
            <person name="Spang A."/>
            <person name="Saw J.H."/>
            <person name="Jorgensen S.L."/>
            <person name="Zaremba-Niedzwiedzka K."/>
            <person name="Martijn J."/>
            <person name="Lind A.E."/>
            <person name="van Eijk R."/>
            <person name="Schleper C."/>
            <person name="Guy L."/>
            <person name="Ettema T.J."/>
        </authorList>
    </citation>
    <scope>NUCLEOTIDE SEQUENCE</scope>
</reference>
<dbReference type="EMBL" id="LAZR01019164">
    <property type="protein sequence ID" value="KKL93521.1"/>
    <property type="molecule type" value="Genomic_DNA"/>
</dbReference>
<keyword evidence="1" id="KW-0812">Transmembrane</keyword>
<sequence>MNKITNNLELESPKSKSEVNIISKHRIRYKQDLNTLKNENRRFIQLLRDINRNFNLHSRGKFIENIQFSDKNENPTLDYDSVNNLGKDFTWKRQRVFPYHDLESRLEFDEKLIHQYNVDQNTLLIQEREFEVRKAARRRQELPSLLRNEFSNFIRKQEQLLTDFFNGALRENSDPQHISPLEQHARDLIKRILKENIAINLEGDNPQLMYLKDRKEIITIPSSRCFTEIQVLSQNAKVIKKILNSSMKFKKKYSQKTTSKEEDLKTLKNISLKQIFSYAMGMGVLLSILFLPVLMLLPSSSFLFSTNFKVNFPVIQVLIFSLSLVIYTWNKILSRRQVAYISITLCLLLVFTLVTKDLISLPVSIFIAPVLLICSLFFIRKAPTIQRVTHNKQRNSKNAIYSLEIRYHKNKYRLLWRVMLVVFIIFWIFFVFFPQLLFIPAFLFVVAIIIFTIDTNFKKKKYIRRLDRKTNEPERDILFYNSKLYRSACLILVFLMLMPLLFMVNSLVRLNRPNTQYAQISQESRIESSYFDFSTLEFKASMDELGELSINDKFLLKSQISTVLGESARMNVRFTPENVTLVEGYRIKEYYDLASKYTTGPLTDFDLITEIPLDKLGLLPGSYTMESTYNVITGFAYRYAETESQPITIVKDNLKAVPSRNFNLGIDYGVVYTIKRPDRWEIIYEGQIVNSLYEPVPVKNLTLYFEDFDKFIEIATLDTDENSNFYFNYTKYGNIEQNPLVRITYEGDGLYNPLDHVEYGGIEMRADQNWWFYDDDRDGWPEWPFTLYDLFAALKNLEPTPTTSSLSAYLAWMAELNENSGINIDR</sequence>
<gene>
    <name evidence="2" type="ORF">LCGC14_1873860</name>
</gene>
<proteinExistence type="predicted"/>
<keyword evidence="1" id="KW-1133">Transmembrane helix</keyword>
<comment type="caution">
    <text evidence="2">The sequence shown here is derived from an EMBL/GenBank/DDBJ whole genome shotgun (WGS) entry which is preliminary data.</text>
</comment>
<feature type="transmembrane region" description="Helical" evidence="1">
    <location>
        <begin position="484"/>
        <end position="504"/>
    </location>
</feature>
<evidence type="ECO:0000256" key="1">
    <source>
        <dbReference type="SAM" id="Phobius"/>
    </source>
</evidence>
<feature type="transmembrane region" description="Helical" evidence="1">
    <location>
        <begin position="275"/>
        <end position="298"/>
    </location>
</feature>
<feature type="transmembrane region" description="Helical" evidence="1">
    <location>
        <begin position="414"/>
        <end position="433"/>
    </location>
</feature>
<accession>A0A0F9GSA3</accession>
<protein>
    <submittedName>
        <fullName evidence="2">Uncharacterized protein</fullName>
    </submittedName>
</protein>
<dbReference type="AlphaFoldDB" id="A0A0F9GSA3"/>
<feature type="non-terminal residue" evidence="2">
    <location>
        <position position="826"/>
    </location>
</feature>
<keyword evidence="1" id="KW-0472">Membrane</keyword>
<feature type="transmembrane region" description="Helical" evidence="1">
    <location>
        <begin position="310"/>
        <end position="329"/>
    </location>
</feature>
<name>A0A0F9GSA3_9ZZZZ</name>
<evidence type="ECO:0000313" key="2">
    <source>
        <dbReference type="EMBL" id="KKL93521.1"/>
    </source>
</evidence>
<feature type="transmembrane region" description="Helical" evidence="1">
    <location>
        <begin position="439"/>
        <end position="457"/>
    </location>
</feature>
<organism evidence="2">
    <name type="scientific">marine sediment metagenome</name>
    <dbReference type="NCBI Taxonomy" id="412755"/>
    <lineage>
        <taxon>unclassified sequences</taxon>
        <taxon>metagenomes</taxon>
        <taxon>ecological metagenomes</taxon>
    </lineage>
</organism>
<feature type="transmembrane region" description="Helical" evidence="1">
    <location>
        <begin position="338"/>
        <end position="355"/>
    </location>
</feature>